<proteinExistence type="predicted"/>
<evidence type="ECO:0000313" key="1">
    <source>
        <dbReference type="EMBL" id="KKL60075.1"/>
    </source>
</evidence>
<comment type="caution">
    <text evidence="1">The sequence shown here is derived from an EMBL/GenBank/DDBJ whole genome shotgun (WGS) entry which is preliminary data.</text>
</comment>
<gene>
    <name evidence="1" type="ORF">LCGC14_2208910</name>
</gene>
<sequence length="48" mass="5896">MIVKRTMKLSYDLPIEDFLELIKQDILEIRKNRDFTTDRIYIESKVYT</sequence>
<reference evidence="1" key="1">
    <citation type="journal article" date="2015" name="Nature">
        <title>Complex archaea that bridge the gap between prokaryotes and eukaryotes.</title>
        <authorList>
            <person name="Spang A."/>
            <person name="Saw J.H."/>
            <person name="Jorgensen S.L."/>
            <person name="Zaremba-Niedzwiedzka K."/>
            <person name="Martijn J."/>
            <person name="Lind A.E."/>
            <person name="van Eijk R."/>
            <person name="Schleper C."/>
            <person name="Guy L."/>
            <person name="Ettema T.J."/>
        </authorList>
    </citation>
    <scope>NUCLEOTIDE SEQUENCE</scope>
</reference>
<name>A0A0F9FRR9_9ZZZZ</name>
<protein>
    <submittedName>
        <fullName evidence="1">Uncharacterized protein</fullName>
    </submittedName>
</protein>
<dbReference type="AlphaFoldDB" id="A0A0F9FRR9"/>
<accession>A0A0F9FRR9</accession>
<organism evidence="1">
    <name type="scientific">marine sediment metagenome</name>
    <dbReference type="NCBI Taxonomy" id="412755"/>
    <lineage>
        <taxon>unclassified sequences</taxon>
        <taxon>metagenomes</taxon>
        <taxon>ecological metagenomes</taxon>
    </lineage>
</organism>
<dbReference type="EMBL" id="LAZR01029273">
    <property type="protein sequence ID" value="KKL60075.1"/>
    <property type="molecule type" value="Genomic_DNA"/>
</dbReference>